<feature type="domain" description="BD-FAE-like" evidence="3">
    <location>
        <begin position="60"/>
        <end position="224"/>
    </location>
</feature>
<evidence type="ECO:0000313" key="5">
    <source>
        <dbReference type="Proteomes" id="UP000320160"/>
    </source>
</evidence>
<dbReference type="Gene3D" id="3.40.50.1820">
    <property type="entry name" value="alpha/beta hydrolase"/>
    <property type="match status" value="1"/>
</dbReference>
<dbReference type="InterPro" id="IPR050300">
    <property type="entry name" value="GDXG_lipolytic_enzyme"/>
</dbReference>
<gene>
    <name evidence="4" type="ORF">FOM92_06970</name>
</gene>
<name>A0A553WKB9_9SPHN</name>
<evidence type="ECO:0000256" key="1">
    <source>
        <dbReference type="ARBA" id="ARBA00022801"/>
    </source>
</evidence>
<dbReference type="OrthoDB" id="9771666at2"/>
<keyword evidence="2" id="KW-0732">Signal</keyword>
<evidence type="ECO:0000256" key="2">
    <source>
        <dbReference type="SAM" id="SignalP"/>
    </source>
</evidence>
<dbReference type="RefSeq" id="WP_143776027.1">
    <property type="nucleotide sequence ID" value="NZ_VKKU01000001.1"/>
</dbReference>
<accession>A0A553WKB9</accession>
<evidence type="ECO:0000313" key="4">
    <source>
        <dbReference type="EMBL" id="TSB05111.1"/>
    </source>
</evidence>
<dbReference type="Proteomes" id="UP000320160">
    <property type="component" value="Unassembled WGS sequence"/>
</dbReference>
<dbReference type="EMBL" id="VKKU01000001">
    <property type="protein sequence ID" value="TSB05111.1"/>
    <property type="molecule type" value="Genomic_DNA"/>
</dbReference>
<comment type="caution">
    <text evidence="4">The sequence shown here is derived from an EMBL/GenBank/DDBJ whole genome shotgun (WGS) entry which is preliminary data.</text>
</comment>
<keyword evidence="1 4" id="KW-0378">Hydrolase</keyword>
<organism evidence="4 5">
    <name type="scientific">Sphingorhabdus contaminans</name>
    <dbReference type="NCBI Taxonomy" id="1343899"/>
    <lineage>
        <taxon>Bacteria</taxon>
        <taxon>Pseudomonadati</taxon>
        <taxon>Pseudomonadota</taxon>
        <taxon>Alphaproteobacteria</taxon>
        <taxon>Sphingomonadales</taxon>
        <taxon>Sphingomonadaceae</taxon>
        <taxon>Sphingorhabdus</taxon>
    </lineage>
</organism>
<dbReference type="AlphaFoldDB" id="A0A553WKB9"/>
<dbReference type="InterPro" id="IPR049492">
    <property type="entry name" value="BD-FAE-like_dom"/>
</dbReference>
<protein>
    <submittedName>
        <fullName evidence="4">Alpha/beta hydrolase</fullName>
    </submittedName>
</protein>
<dbReference type="Pfam" id="PF20434">
    <property type="entry name" value="BD-FAE"/>
    <property type="match status" value="1"/>
</dbReference>
<dbReference type="InterPro" id="IPR029058">
    <property type="entry name" value="AB_hydrolase_fold"/>
</dbReference>
<reference evidence="4 5" key="1">
    <citation type="submission" date="2019-07" db="EMBL/GenBank/DDBJ databases">
        <authorList>
            <person name="Park M."/>
        </authorList>
    </citation>
    <scope>NUCLEOTIDE SEQUENCE [LARGE SCALE GENOMIC DNA]</scope>
    <source>
        <strain evidence="4 5">KCTC32445</strain>
    </source>
</reference>
<proteinExistence type="predicted"/>
<feature type="chain" id="PRO_5022061175" evidence="2">
    <location>
        <begin position="23"/>
        <end position="292"/>
    </location>
</feature>
<feature type="signal peptide" evidence="2">
    <location>
        <begin position="1"/>
        <end position="22"/>
    </location>
</feature>
<keyword evidence="5" id="KW-1185">Reference proteome</keyword>
<sequence length="292" mass="30473">MSIRTLMVCGLMMISPAVMVQAQDDTQAAYKLAASKAKAPTSTLRYGSDDLRSGQLRLPEGKGPFPVAVVIHGGCWTKGFDTLAGMAAVSEALTKRGIATWNIEYRQLGDAGAGWPGTFEDVGAGIDHLVDLAKTHPLDLKKVTIVGHSAGAHLALWGASRAKLGPAFAPKVMPVSAVQIDGPAALAPFIGVDAQACGKPVITALMGGAPEARAAEYKLASPASQLPLGIRQLLVQGAFTPFMSPYAEQAKAAGDHVEVLQGGNDHFDIVTPGTEMGDKVIDFIVTRAFSKD</sequence>
<dbReference type="PANTHER" id="PTHR48081">
    <property type="entry name" value="AB HYDROLASE SUPERFAMILY PROTEIN C4A8.06C"/>
    <property type="match status" value="1"/>
</dbReference>
<dbReference type="PANTHER" id="PTHR48081:SF33">
    <property type="entry name" value="KYNURENINE FORMAMIDASE"/>
    <property type="match status" value="1"/>
</dbReference>
<dbReference type="SUPFAM" id="SSF53474">
    <property type="entry name" value="alpha/beta-Hydrolases"/>
    <property type="match status" value="1"/>
</dbReference>
<dbReference type="GO" id="GO:0016787">
    <property type="term" value="F:hydrolase activity"/>
    <property type="evidence" value="ECO:0007669"/>
    <property type="project" value="UniProtKB-KW"/>
</dbReference>
<evidence type="ECO:0000259" key="3">
    <source>
        <dbReference type="Pfam" id="PF20434"/>
    </source>
</evidence>